<dbReference type="KEGG" id="ehx:EMIHUDRAFT_425331"/>
<dbReference type="HOGENOM" id="CLU_753209_0_0_1"/>
<dbReference type="Proteomes" id="UP000013827">
    <property type="component" value="Unassembled WGS sequence"/>
</dbReference>
<dbReference type="InterPro" id="IPR036412">
    <property type="entry name" value="HAD-like_sf"/>
</dbReference>
<feature type="compositionally biased region" description="Low complexity" evidence="1">
    <location>
        <begin position="73"/>
        <end position="127"/>
    </location>
</feature>
<dbReference type="GeneID" id="17284788"/>
<protein>
    <recommendedName>
        <fullName evidence="2">PBZ-type domain-containing protein</fullName>
    </recommendedName>
</protein>
<dbReference type="RefSeq" id="XP_005762741.1">
    <property type="nucleotide sequence ID" value="XM_005762684.1"/>
</dbReference>
<dbReference type="InterPro" id="IPR019406">
    <property type="entry name" value="APLF_PBZ"/>
</dbReference>
<dbReference type="Gene3D" id="3.40.50.1000">
    <property type="entry name" value="HAD superfamily/HAD-like"/>
    <property type="match status" value="1"/>
</dbReference>
<dbReference type="EnsemblProtists" id="EOD39517">
    <property type="protein sequence ID" value="EOD39517"/>
    <property type="gene ID" value="EMIHUDRAFT_420765"/>
</dbReference>
<keyword evidence="4" id="KW-1185">Reference proteome</keyword>
<dbReference type="RefSeq" id="XP_005791946.1">
    <property type="nucleotide sequence ID" value="XM_005791889.1"/>
</dbReference>
<evidence type="ECO:0000259" key="2">
    <source>
        <dbReference type="Pfam" id="PF10283"/>
    </source>
</evidence>
<name>A0A0D3KUT2_EMIH1</name>
<feature type="region of interest" description="Disordered" evidence="1">
    <location>
        <begin position="73"/>
        <end position="129"/>
    </location>
</feature>
<feature type="region of interest" description="Disordered" evidence="1">
    <location>
        <begin position="1"/>
        <end position="40"/>
    </location>
</feature>
<dbReference type="GO" id="GO:0006281">
    <property type="term" value="P:DNA repair"/>
    <property type="evidence" value="ECO:0007669"/>
    <property type="project" value="TreeGrafter"/>
</dbReference>
<dbReference type="STRING" id="2903.R1BL82"/>
<evidence type="ECO:0000313" key="4">
    <source>
        <dbReference type="Proteomes" id="UP000013827"/>
    </source>
</evidence>
<evidence type="ECO:0000313" key="3">
    <source>
        <dbReference type="EnsemblProtists" id="EOD39517"/>
    </source>
</evidence>
<dbReference type="InterPro" id="IPR023214">
    <property type="entry name" value="HAD_sf"/>
</dbReference>
<dbReference type="eggNOG" id="KOG2134">
    <property type="taxonomic scope" value="Eukaryota"/>
</dbReference>
<dbReference type="PANTHER" id="PTHR12083">
    <property type="entry name" value="BIFUNCTIONAL POLYNUCLEOTIDE PHOSPHATASE/KINASE"/>
    <property type="match status" value="1"/>
</dbReference>
<reference evidence="4" key="1">
    <citation type="journal article" date="2013" name="Nature">
        <title>Pan genome of the phytoplankton Emiliania underpins its global distribution.</title>
        <authorList>
            <person name="Read B.A."/>
            <person name="Kegel J."/>
            <person name="Klute M.J."/>
            <person name="Kuo A."/>
            <person name="Lefebvre S.C."/>
            <person name="Maumus F."/>
            <person name="Mayer C."/>
            <person name="Miller J."/>
            <person name="Monier A."/>
            <person name="Salamov A."/>
            <person name="Young J."/>
            <person name="Aguilar M."/>
            <person name="Claverie J.M."/>
            <person name="Frickenhaus S."/>
            <person name="Gonzalez K."/>
            <person name="Herman E.K."/>
            <person name="Lin Y.C."/>
            <person name="Napier J."/>
            <person name="Ogata H."/>
            <person name="Sarno A.F."/>
            <person name="Shmutz J."/>
            <person name="Schroeder D."/>
            <person name="de Vargas C."/>
            <person name="Verret F."/>
            <person name="von Dassow P."/>
            <person name="Valentin K."/>
            <person name="Van de Peer Y."/>
            <person name="Wheeler G."/>
            <person name="Dacks J.B."/>
            <person name="Delwiche C.F."/>
            <person name="Dyhrman S.T."/>
            <person name="Glockner G."/>
            <person name="John U."/>
            <person name="Richards T."/>
            <person name="Worden A.Z."/>
            <person name="Zhang X."/>
            <person name="Grigoriev I.V."/>
            <person name="Allen A.E."/>
            <person name="Bidle K."/>
            <person name="Borodovsky M."/>
            <person name="Bowler C."/>
            <person name="Brownlee C."/>
            <person name="Cock J.M."/>
            <person name="Elias M."/>
            <person name="Gladyshev V.N."/>
            <person name="Groth M."/>
            <person name="Guda C."/>
            <person name="Hadaegh A."/>
            <person name="Iglesias-Rodriguez M.D."/>
            <person name="Jenkins J."/>
            <person name="Jones B.M."/>
            <person name="Lawson T."/>
            <person name="Leese F."/>
            <person name="Lindquist E."/>
            <person name="Lobanov A."/>
            <person name="Lomsadze A."/>
            <person name="Malik S.B."/>
            <person name="Marsh M.E."/>
            <person name="Mackinder L."/>
            <person name="Mock T."/>
            <person name="Mueller-Roeber B."/>
            <person name="Pagarete A."/>
            <person name="Parker M."/>
            <person name="Probert I."/>
            <person name="Quesneville H."/>
            <person name="Raines C."/>
            <person name="Rensing S.A."/>
            <person name="Riano-Pachon D.M."/>
            <person name="Richier S."/>
            <person name="Rokitta S."/>
            <person name="Shiraiwa Y."/>
            <person name="Soanes D.M."/>
            <person name="van der Giezen M."/>
            <person name="Wahlund T.M."/>
            <person name="Williams B."/>
            <person name="Wilson W."/>
            <person name="Wolfe G."/>
            <person name="Wurch L.L."/>
        </authorList>
    </citation>
    <scope>NUCLEOTIDE SEQUENCE</scope>
</reference>
<proteinExistence type="predicted"/>
<feature type="domain" description="PBZ-type" evidence="2">
    <location>
        <begin position="41"/>
        <end position="65"/>
    </location>
</feature>
<sequence length="368" mass="38721">MCTSAAKRPADVISLNSDDEPGPPTSRRQPPVPTYSRAPGRPACPFGINCYRRNPAHFESEDHPAEHPLLAAANSQQSQQRPAAVPAPAAAASAPAPAASEESNAGDGARAEPASAASSGSGGPSADITIPSRYANPAVFLRVPKKDRPVEPVRIPLLRPFVGDNSLLIGHFNGATTSSAPVCKLAGFDFDDTLSERKAAGGKDKWRSSFWNHRFGSSPAMLRALHARGYRLLVLTNESVAHLKNADPLRAQITPKLERLAGWAADVGVPVLVLVATDKRTGTSSRGHTLHKQPVTAAGNAGMWHVAEELLGARAAPESFFVGDAAGRETDHGDDDRRLAAAAGVTFYTEDAFFGRDPLSLLADAANG</sequence>
<dbReference type="AlphaFoldDB" id="A0A0D3KUT2"/>
<dbReference type="PaxDb" id="2903-EOD10312"/>
<dbReference type="SUPFAM" id="SSF56784">
    <property type="entry name" value="HAD-like"/>
    <property type="match status" value="1"/>
</dbReference>
<evidence type="ECO:0000256" key="1">
    <source>
        <dbReference type="SAM" id="MobiDB-lite"/>
    </source>
</evidence>
<dbReference type="Pfam" id="PF10283">
    <property type="entry name" value="zf-CCHH"/>
    <property type="match status" value="1"/>
</dbReference>
<dbReference type="Pfam" id="PF08645">
    <property type="entry name" value="PNK3P"/>
    <property type="match status" value="1"/>
</dbReference>
<dbReference type="GO" id="GO:0046403">
    <property type="term" value="F:polynucleotide 3'-phosphatase activity"/>
    <property type="evidence" value="ECO:0007669"/>
    <property type="project" value="TreeGrafter"/>
</dbReference>
<dbReference type="EnsemblProtists" id="EOD10312">
    <property type="protein sequence ID" value="EOD10312"/>
    <property type="gene ID" value="EMIHUDRAFT_425331"/>
</dbReference>
<dbReference type="GO" id="GO:0003690">
    <property type="term" value="F:double-stranded DNA binding"/>
    <property type="evidence" value="ECO:0007669"/>
    <property type="project" value="TreeGrafter"/>
</dbReference>
<accession>A0A0D3KUT2</accession>
<organism evidence="3 4">
    <name type="scientific">Emiliania huxleyi (strain CCMP1516)</name>
    <dbReference type="NCBI Taxonomy" id="280463"/>
    <lineage>
        <taxon>Eukaryota</taxon>
        <taxon>Haptista</taxon>
        <taxon>Haptophyta</taxon>
        <taxon>Prymnesiophyceae</taxon>
        <taxon>Isochrysidales</taxon>
        <taxon>Noelaerhabdaceae</taxon>
        <taxon>Emiliania</taxon>
    </lineage>
</organism>
<dbReference type="GeneID" id="17256463"/>
<dbReference type="GO" id="GO:0046404">
    <property type="term" value="F:ATP-dependent polydeoxyribonucleotide 5'-hydroxyl-kinase activity"/>
    <property type="evidence" value="ECO:0007669"/>
    <property type="project" value="TreeGrafter"/>
</dbReference>
<dbReference type="KEGG" id="ehx:EMIHUDRAFT_420765"/>
<dbReference type="PANTHER" id="PTHR12083:SF9">
    <property type="entry name" value="BIFUNCTIONAL POLYNUCLEOTIDE PHOSPHATASE_KINASE"/>
    <property type="match status" value="1"/>
</dbReference>
<dbReference type="InterPro" id="IPR013954">
    <property type="entry name" value="PNK3P"/>
</dbReference>
<reference evidence="3" key="2">
    <citation type="submission" date="2024-10" db="UniProtKB">
        <authorList>
            <consortium name="EnsemblProtists"/>
        </authorList>
    </citation>
    <scope>IDENTIFICATION</scope>
</reference>